<protein>
    <submittedName>
        <fullName evidence="1">Phage Mu protein F like protein</fullName>
    </submittedName>
</protein>
<organism evidence="1 2">
    <name type="scientific">Pseudoduganella lurida</name>
    <dbReference type="NCBI Taxonomy" id="1036180"/>
    <lineage>
        <taxon>Bacteria</taxon>
        <taxon>Pseudomonadati</taxon>
        <taxon>Pseudomonadota</taxon>
        <taxon>Betaproteobacteria</taxon>
        <taxon>Burkholderiales</taxon>
        <taxon>Oxalobacteraceae</taxon>
        <taxon>Telluria group</taxon>
        <taxon>Pseudoduganella</taxon>
    </lineage>
</organism>
<evidence type="ECO:0000313" key="1">
    <source>
        <dbReference type="EMBL" id="TWI69049.1"/>
    </source>
</evidence>
<dbReference type="OrthoDB" id="8614104at2"/>
<gene>
    <name evidence="1" type="ORF">IP91_00114</name>
</gene>
<proteinExistence type="predicted"/>
<accession>A0A562RIY8</accession>
<comment type="caution">
    <text evidence="1">The sequence shown here is derived from an EMBL/GenBank/DDBJ whole genome shotgun (WGS) entry which is preliminary data.</text>
</comment>
<evidence type="ECO:0000313" key="2">
    <source>
        <dbReference type="Proteomes" id="UP000318431"/>
    </source>
</evidence>
<reference evidence="1 2" key="1">
    <citation type="journal article" date="2015" name="Stand. Genomic Sci.">
        <title>Genomic Encyclopedia of Bacterial and Archaeal Type Strains, Phase III: the genomes of soil and plant-associated and newly described type strains.</title>
        <authorList>
            <person name="Whitman W.B."/>
            <person name="Woyke T."/>
            <person name="Klenk H.P."/>
            <person name="Zhou Y."/>
            <person name="Lilburn T.G."/>
            <person name="Beck B.J."/>
            <person name="De Vos P."/>
            <person name="Vandamme P."/>
            <person name="Eisen J.A."/>
            <person name="Garrity G."/>
            <person name="Hugenholtz P."/>
            <person name="Kyrpides N.C."/>
        </authorList>
    </citation>
    <scope>NUCLEOTIDE SEQUENCE [LARGE SCALE GENOMIC DNA]</scope>
    <source>
        <strain evidence="1 2">CGMCC 1.10822</strain>
    </source>
</reference>
<dbReference type="EMBL" id="VLLB01000001">
    <property type="protein sequence ID" value="TWI69049.1"/>
    <property type="molecule type" value="Genomic_DNA"/>
</dbReference>
<dbReference type="RefSeq" id="WP_145646754.1">
    <property type="nucleotide sequence ID" value="NZ_VLLB01000001.1"/>
</dbReference>
<sequence>MGSIDQAIVEALLAQHIFLLRFAAGEREAVLRILTTMEEELLDRLTFKGRELSEATRADVAALLKECQTVIGDYYDHVTSSSLDGLSGLGQVEAKATAGAIEAAFAAQITPALPTEGYFRALVKNTLIEGAPAADWWRGQNQALQSKFSNAVRQGLAASETNAKIIQRVRRDVMPMARNHAASLVQTSVATVAGEARMETYRRNDDVINGFRQVSTLDSHTTLVCTAYSGKEWDNERQPVGHSLPFVSPKGSAAGCPRHFNCRSLIAPRTKTFKELGLDVPEFRASTKAASGGPVASKLTFDEFLTRKGPAFSDELLGKGRAELWRKGTISLSQLLDQSGRPLTLAELRARYE</sequence>
<keyword evidence="2" id="KW-1185">Reference proteome</keyword>
<dbReference type="Proteomes" id="UP000318431">
    <property type="component" value="Unassembled WGS sequence"/>
</dbReference>
<name>A0A562RIY8_9BURK</name>
<dbReference type="AlphaFoldDB" id="A0A562RIY8"/>